<feature type="transmembrane region" description="Helical" evidence="1">
    <location>
        <begin position="12"/>
        <end position="36"/>
    </location>
</feature>
<evidence type="ECO:0000313" key="3">
    <source>
        <dbReference type="Proteomes" id="UP000447434"/>
    </source>
</evidence>
<proteinExistence type="predicted"/>
<dbReference type="AlphaFoldDB" id="A0A6A4PL61"/>
<keyword evidence="1" id="KW-1133">Transmembrane helix</keyword>
<comment type="caution">
    <text evidence="2">The sequence shown here is derived from an EMBL/GenBank/DDBJ whole genome shotgun (WGS) entry which is preliminary data.</text>
</comment>
<sequence>MFCEEAIHQREIIFFIFCFLFLPDAVSIIQLISWGIKQYLLVLYSHSSTMCL</sequence>
<keyword evidence="1" id="KW-0812">Transmembrane</keyword>
<name>A0A6A4PL61_LUPAL</name>
<evidence type="ECO:0000256" key="1">
    <source>
        <dbReference type="SAM" id="Phobius"/>
    </source>
</evidence>
<keyword evidence="3" id="KW-1185">Reference proteome</keyword>
<accession>A0A6A4PL61</accession>
<organism evidence="2 3">
    <name type="scientific">Lupinus albus</name>
    <name type="common">White lupine</name>
    <name type="synonym">Lupinus termis</name>
    <dbReference type="NCBI Taxonomy" id="3870"/>
    <lineage>
        <taxon>Eukaryota</taxon>
        <taxon>Viridiplantae</taxon>
        <taxon>Streptophyta</taxon>
        <taxon>Embryophyta</taxon>
        <taxon>Tracheophyta</taxon>
        <taxon>Spermatophyta</taxon>
        <taxon>Magnoliopsida</taxon>
        <taxon>eudicotyledons</taxon>
        <taxon>Gunneridae</taxon>
        <taxon>Pentapetalae</taxon>
        <taxon>rosids</taxon>
        <taxon>fabids</taxon>
        <taxon>Fabales</taxon>
        <taxon>Fabaceae</taxon>
        <taxon>Papilionoideae</taxon>
        <taxon>50 kb inversion clade</taxon>
        <taxon>genistoids sensu lato</taxon>
        <taxon>core genistoids</taxon>
        <taxon>Genisteae</taxon>
        <taxon>Lupinus</taxon>
    </lineage>
</organism>
<keyword evidence="1" id="KW-0472">Membrane</keyword>
<reference evidence="3" key="1">
    <citation type="journal article" date="2020" name="Nat. Commun.">
        <title>Genome sequence of the cluster root forming white lupin.</title>
        <authorList>
            <person name="Hufnagel B."/>
            <person name="Marques A."/>
            <person name="Soriano A."/>
            <person name="Marques L."/>
            <person name="Divol F."/>
            <person name="Doumas P."/>
            <person name="Sallet E."/>
            <person name="Mancinotti D."/>
            <person name="Carrere S."/>
            <person name="Marande W."/>
            <person name="Arribat S."/>
            <person name="Keller J."/>
            <person name="Huneau C."/>
            <person name="Blein T."/>
            <person name="Aime D."/>
            <person name="Laguerre M."/>
            <person name="Taylor J."/>
            <person name="Schubert V."/>
            <person name="Nelson M."/>
            <person name="Geu-Flores F."/>
            <person name="Crespi M."/>
            <person name="Gallardo-Guerrero K."/>
            <person name="Delaux P.-M."/>
            <person name="Salse J."/>
            <person name="Berges H."/>
            <person name="Guyot R."/>
            <person name="Gouzy J."/>
            <person name="Peret B."/>
        </authorList>
    </citation>
    <scope>NUCLEOTIDE SEQUENCE [LARGE SCALE GENOMIC DNA]</scope>
    <source>
        <strain evidence="3">cv. Amiga</strain>
    </source>
</reference>
<gene>
    <name evidence="2" type="ORF">Lalb_Chr12g0197561</name>
</gene>
<protein>
    <submittedName>
        <fullName evidence="2">Uncharacterized protein</fullName>
    </submittedName>
</protein>
<dbReference type="EMBL" id="WOCE01000012">
    <property type="protein sequence ID" value="KAE9602249.1"/>
    <property type="molecule type" value="Genomic_DNA"/>
</dbReference>
<dbReference type="Proteomes" id="UP000447434">
    <property type="component" value="Chromosome 12"/>
</dbReference>
<evidence type="ECO:0000313" key="2">
    <source>
        <dbReference type="EMBL" id="KAE9602249.1"/>
    </source>
</evidence>